<dbReference type="SUPFAM" id="SSF53335">
    <property type="entry name" value="S-adenosyl-L-methionine-dependent methyltransferases"/>
    <property type="match status" value="1"/>
</dbReference>
<evidence type="ECO:0000256" key="3">
    <source>
        <dbReference type="ARBA" id="ARBA00011890"/>
    </source>
</evidence>
<dbReference type="RefSeq" id="WP_380724391.1">
    <property type="nucleotide sequence ID" value="NZ_JBHTLK010000084.1"/>
</dbReference>
<dbReference type="InterPro" id="IPR026448">
    <property type="entry name" value="Methyltr_grasp"/>
</dbReference>
<comment type="subcellular location">
    <subcellularLocation>
        <location evidence="1">Cytoplasm</location>
    </subcellularLocation>
</comment>
<dbReference type="NCBIfam" id="TIGR04188">
    <property type="entry name" value="methyltr_grsp"/>
    <property type="match status" value="1"/>
</dbReference>
<keyword evidence="6 12" id="KW-0489">Methyltransferase</keyword>
<dbReference type="InterPro" id="IPR029063">
    <property type="entry name" value="SAM-dependent_MTases_sf"/>
</dbReference>
<evidence type="ECO:0000256" key="6">
    <source>
        <dbReference type="ARBA" id="ARBA00022603"/>
    </source>
</evidence>
<protein>
    <recommendedName>
        <fullName evidence="4">Protein-L-isoaspartate O-methyltransferase</fullName>
        <ecNumber evidence="3">2.1.1.77</ecNumber>
    </recommendedName>
    <alternativeName>
        <fullName evidence="11">L-isoaspartyl protein carboxyl methyltransferase</fullName>
    </alternativeName>
    <alternativeName>
        <fullName evidence="9">Protein L-isoaspartyl methyltransferase</fullName>
    </alternativeName>
    <alternativeName>
        <fullName evidence="10">Protein-beta-aspartate methyltransferase</fullName>
    </alternativeName>
</protein>
<keyword evidence="13" id="KW-1185">Reference proteome</keyword>
<evidence type="ECO:0000256" key="10">
    <source>
        <dbReference type="ARBA" id="ARBA00031323"/>
    </source>
</evidence>
<dbReference type="Proteomes" id="UP001597168">
    <property type="component" value="Unassembled WGS sequence"/>
</dbReference>
<evidence type="ECO:0000256" key="8">
    <source>
        <dbReference type="ARBA" id="ARBA00022691"/>
    </source>
</evidence>
<organism evidence="12 13">
    <name type="scientific">Saccharothrix hoggarensis</name>
    <dbReference type="NCBI Taxonomy" id="913853"/>
    <lineage>
        <taxon>Bacteria</taxon>
        <taxon>Bacillati</taxon>
        <taxon>Actinomycetota</taxon>
        <taxon>Actinomycetes</taxon>
        <taxon>Pseudonocardiales</taxon>
        <taxon>Pseudonocardiaceae</taxon>
        <taxon>Saccharothrix</taxon>
    </lineage>
</organism>
<evidence type="ECO:0000256" key="1">
    <source>
        <dbReference type="ARBA" id="ARBA00004496"/>
    </source>
</evidence>
<sequence>MDVAANLRGRLVDSLLAADVLRDPRWAEAFRQVPRHVFLPGFFAQRPDGAWEPITSDHPDHLALVYRNEVCVTQLNGDDRAWEQALATGSAPGVPTSSSSMPTIMAIMLEALAVAPGDRVLEIGTGTGYNAALLCHVLGDSRVTSIDVDPGVLARARSRLDVAGYRPTCVVGDGEQGHAPNAPYDRVLGTCAVSRIPAAWIAQTAPGGLIITTFNRAIGAGLVRLTVRDGRATGRVLPEDGRFMPLRAHRQAWADDALVDAVSAEPRTSRTTLLPSRAVVDPSSGFEFFAGLVLADVVVAAEPIRLVHPDGSWVRHRGAVVDQGGPRALWDEAEAAYRQWQALGKPRRRQFTFTATPTEQHFALDGTDLTWPLTTRPPT</sequence>
<dbReference type="PANTHER" id="PTHR11579:SF0">
    <property type="entry name" value="PROTEIN-L-ISOASPARTATE(D-ASPARTATE) O-METHYLTRANSFERASE"/>
    <property type="match status" value="1"/>
</dbReference>
<evidence type="ECO:0000256" key="7">
    <source>
        <dbReference type="ARBA" id="ARBA00022679"/>
    </source>
</evidence>
<dbReference type="EMBL" id="JBHTLK010000084">
    <property type="protein sequence ID" value="MFD1148975.1"/>
    <property type="molecule type" value="Genomic_DNA"/>
</dbReference>
<dbReference type="PANTHER" id="PTHR11579">
    <property type="entry name" value="PROTEIN-L-ISOASPARTATE O-METHYLTRANSFERASE"/>
    <property type="match status" value="1"/>
</dbReference>
<evidence type="ECO:0000313" key="12">
    <source>
        <dbReference type="EMBL" id="MFD1148975.1"/>
    </source>
</evidence>
<dbReference type="Pfam" id="PF01135">
    <property type="entry name" value="PCMT"/>
    <property type="match status" value="1"/>
</dbReference>
<keyword evidence="5" id="KW-0963">Cytoplasm</keyword>
<evidence type="ECO:0000313" key="13">
    <source>
        <dbReference type="Proteomes" id="UP001597168"/>
    </source>
</evidence>
<comment type="caution">
    <text evidence="12">The sequence shown here is derived from an EMBL/GenBank/DDBJ whole genome shotgun (WGS) entry which is preliminary data.</text>
</comment>
<proteinExistence type="inferred from homology"/>
<evidence type="ECO:0000256" key="9">
    <source>
        <dbReference type="ARBA" id="ARBA00030757"/>
    </source>
</evidence>
<name>A0ABW3QW48_9PSEU</name>
<evidence type="ECO:0000256" key="11">
    <source>
        <dbReference type="ARBA" id="ARBA00031350"/>
    </source>
</evidence>
<evidence type="ECO:0000256" key="4">
    <source>
        <dbReference type="ARBA" id="ARBA00013346"/>
    </source>
</evidence>
<dbReference type="GO" id="GO:0008168">
    <property type="term" value="F:methyltransferase activity"/>
    <property type="evidence" value="ECO:0007669"/>
    <property type="project" value="UniProtKB-KW"/>
</dbReference>
<evidence type="ECO:0000256" key="2">
    <source>
        <dbReference type="ARBA" id="ARBA00005369"/>
    </source>
</evidence>
<keyword evidence="8" id="KW-0949">S-adenosyl-L-methionine</keyword>
<evidence type="ECO:0000256" key="5">
    <source>
        <dbReference type="ARBA" id="ARBA00022490"/>
    </source>
</evidence>
<reference evidence="13" key="1">
    <citation type="journal article" date="2019" name="Int. J. Syst. Evol. Microbiol.">
        <title>The Global Catalogue of Microorganisms (GCM) 10K type strain sequencing project: providing services to taxonomists for standard genome sequencing and annotation.</title>
        <authorList>
            <consortium name="The Broad Institute Genomics Platform"/>
            <consortium name="The Broad Institute Genome Sequencing Center for Infectious Disease"/>
            <person name="Wu L."/>
            <person name="Ma J."/>
        </authorList>
    </citation>
    <scope>NUCLEOTIDE SEQUENCE [LARGE SCALE GENOMIC DNA]</scope>
    <source>
        <strain evidence="13">CCUG 60214</strain>
    </source>
</reference>
<comment type="similarity">
    <text evidence="2">Belongs to the methyltransferase superfamily. L-isoaspartyl/D-aspartyl protein methyltransferase family.</text>
</comment>
<dbReference type="GO" id="GO:0032259">
    <property type="term" value="P:methylation"/>
    <property type="evidence" value="ECO:0007669"/>
    <property type="project" value="UniProtKB-KW"/>
</dbReference>
<keyword evidence="7" id="KW-0808">Transferase</keyword>
<dbReference type="InterPro" id="IPR000682">
    <property type="entry name" value="PCMT"/>
</dbReference>
<dbReference type="EC" id="2.1.1.77" evidence="3"/>
<dbReference type="Gene3D" id="3.40.50.150">
    <property type="entry name" value="Vaccinia Virus protein VP39"/>
    <property type="match status" value="1"/>
</dbReference>
<accession>A0ABW3QW48</accession>
<gene>
    <name evidence="12" type="primary">tgmC</name>
    <name evidence="12" type="ORF">ACFQ3T_17730</name>
</gene>
<dbReference type="CDD" id="cd02440">
    <property type="entry name" value="AdoMet_MTases"/>
    <property type="match status" value="1"/>
</dbReference>